<reference evidence="1 2" key="1">
    <citation type="submission" date="2018-06" db="EMBL/GenBank/DDBJ databases">
        <authorList>
            <consortium name="Pathogen Informatics"/>
            <person name="Doyle S."/>
        </authorList>
    </citation>
    <scope>NUCLEOTIDE SEQUENCE [LARGE SCALE GENOMIC DNA]</scope>
    <source>
        <strain evidence="1 2">NCTC13335</strain>
    </source>
</reference>
<dbReference type="RefSeq" id="WP_115002449.1">
    <property type="nucleotide sequence ID" value="NZ_UGHS01000001.1"/>
</dbReference>
<gene>
    <name evidence="1" type="ORF">NCTC13335_00077</name>
</gene>
<protein>
    <submittedName>
        <fullName evidence="1">Uncharacterized protein</fullName>
    </submittedName>
</protein>
<sequence>MDLNQKMDYSKLNAVELNAISISHQNMGKPKDEAFNSSFPYTTESILALAEQFIDYPAEYLGGLKILRDELITINKHLLQMAPKPPSLAPEETAAMLSNDELIDGLLKHCVVNSLVSAFSYFQETIAMRIHIIESGTAEEVNNGALN</sequence>
<dbReference type="EMBL" id="UGHS01000001">
    <property type="protein sequence ID" value="STO92258.1"/>
    <property type="molecule type" value="Genomic_DNA"/>
</dbReference>
<dbReference type="Proteomes" id="UP000255264">
    <property type="component" value="Unassembled WGS sequence"/>
</dbReference>
<keyword evidence="2" id="KW-1185">Reference proteome</keyword>
<accession>A0A377IWC5</accession>
<evidence type="ECO:0000313" key="1">
    <source>
        <dbReference type="EMBL" id="STO92258.1"/>
    </source>
</evidence>
<dbReference type="OrthoDB" id="5677215at2"/>
<dbReference type="AlphaFoldDB" id="A0A377IWC5"/>
<name>A0A377IWC5_9PAST</name>
<organism evidence="1 2">
    <name type="scientific">Haemophilus pittmaniae</name>
    <dbReference type="NCBI Taxonomy" id="249188"/>
    <lineage>
        <taxon>Bacteria</taxon>
        <taxon>Pseudomonadati</taxon>
        <taxon>Pseudomonadota</taxon>
        <taxon>Gammaproteobacteria</taxon>
        <taxon>Pasteurellales</taxon>
        <taxon>Pasteurellaceae</taxon>
        <taxon>Haemophilus</taxon>
    </lineage>
</organism>
<proteinExistence type="predicted"/>
<evidence type="ECO:0000313" key="2">
    <source>
        <dbReference type="Proteomes" id="UP000255264"/>
    </source>
</evidence>